<dbReference type="InParanoid" id="B9T335"/>
<dbReference type="Proteomes" id="UP000008311">
    <property type="component" value="Unassembled WGS sequence"/>
</dbReference>
<evidence type="ECO:0000256" key="2">
    <source>
        <dbReference type="ARBA" id="ARBA00023015"/>
    </source>
</evidence>
<dbReference type="STRING" id="3988.B9T335"/>
<dbReference type="InterPro" id="IPR050913">
    <property type="entry name" value="AP2/ERF_ERF"/>
</dbReference>
<dbReference type="AlphaFoldDB" id="B9T335"/>
<accession>B9T335</accession>
<comment type="subcellular location">
    <subcellularLocation>
        <location evidence="1">Nucleus</location>
    </subcellularLocation>
</comment>
<dbReference type="GO" id="GO:0005634">
    <property type="term" value="C:nucleus"/>
    <property type="evidence" value="ECO:0000318"/>
    <property type="project" value="GO_Central"/>
</dbReference>
<evidence type="ECO:0000256" key="3">
    <source>
        <dbReference type="ARBA" id="ARBA00023125"/>
    </source>
</evidence>
<feature type="region of interest" description="Disordered" evidence="6">
    <location>
        <begin position="80"/>
        <end position="100"/>
    </location>
</feature>
<evidence type="ECO:0000256" key="4">
    <source>
        <dbReference type="ARBA" id="ARBA00023163"/>
    </source>
</evidence>
<evidence type="ECO:0000313" key="9">
    <source>
        <dbReference type="Proteomes" id="UP000008311"/>
    </source>
</evidence>
<keyword evidence="5" id="KW-0539">Nucleus</keyword>
<dbReference type="Gene3D" id="3.30.730.10">
    <property type="entry name" value="AP2/ERF domain"/>
    <property type="match status" value="1"/>
</dbReference>
<dbReference type="eggNOG" id="ENOG502RYD1">
    <property type="taxonomic scope" value="Eukaryota"/>
</dbReference>
<evidence type="ECO:0000256" key="5">
    <source>
        <dbReference type="ARBA" id="ARBA00023242"/>
    </source>
</evidence>
<evidence type="ECO:0000313" key="8">
    <source>
        <dbReference type="EMBL" id="EEF29727.1"/>
    </source>
</evidence>
<dbReference type="FunFam" id="3.30.730.10:FF:000001">
    <property type="entry name" value="Ethylene-responsive transcription factor 2"/>
    <property type="match status" value="1"/>
</dbReference>
<dbReference type="Pfam" id="PF00847">
    <property type="entry name" value="AP2"/>
    <property type="match status" value="1"/>
</dbReference>
<evidence type="ECO:0000256" key="1">
    <source>
        <dbReference type="ARBA" id="ARBA00004123"/>
    </source>
</evidence>
<dbReference type="GO" id="GO:0003700">
    <property type="term" value="F:DNA-binding transcription factor activity"/>
    <property type="evidence" value="ECO:0000318"/>
    <property type="project" value="GO_Central"/>
</dbReference>
<feature type="domain" description="AP2/ERF" evidence="7">
    <location>
        <begin position="109"/>
        <end position="166"/>
    </location>
</feature>
<dbReference type="SUPFAM" id="SSF54171">
    <property type="entry name" value="DNA-binding domain"/>
    <property type="match status" value="1"/>
</dbReference>
<keyword evidence="3" id="KW-0238">DNA-binding</keyword>
<dbReference type="InterPro" id="IPR001471">
    <property type="entry name" value="AP2/ERF_dom"/>
</dbReference>
<dbReference type="CDD" id="cd00018">
    <property type="entry name" value="AP2"/>
    <property type="match status" value="1"/>
</dbReference>
<dbReference type="InterPro" id="IPR016177">
    <property type="entry name" value="DNA-bd_dom_sf"/>
</dbReference>
<dbReference type="PANTHER" id="PTHR31194">
    <property type="entry name" value="SHN SHINE , DNA BINDING / TRANSCRIPTION FACTOR"/>
    <property type="match status" value="1"/>
</dbReference>
<keyword evidence="4" id="KW-0804">Transcription</keyword>
<protein>
    <submittedName>
        <fullName evidence="8">Ethylene-responsive transcription factor, putative</fullName>
    </submittedName>
</protein>
<dbReference type="PRINTS" id="PR00367">
    <property type="entry name" value="ETHRSPELEMNT"/>
</dbReference>
<gene>
    <name evidence="8" type="ORF">RCOM_0149580</name>
</gene>
<sequence length="299" mass="34300">MEVKPLSVKYTEYKTVTNKLVRANDSKGTRIVRISVTDGDATDSSSDENEQQQSLNHHHQRVKKHINEIKLEDCVEYASGKADAKSRNNKQQSRRKITRDEQYYPEGKRYRGVRQRPWGRFAAEIRDPVRRTRIWLGTFDTAEEAAMVYDKAALQIKGPDALTNFTKPPVRTPTPPPDVDVDVVAVSGYDSGKESHTLSSPTSVLRFQYPEESGNDPHHQQQQDSVQETKESDGRRDQKTEQKAWEPIVQEVKVEDSDDYGSCFEDIPDTLLKDDYLADISFHLDEDEDLGSCLWDKYF</sequence>
<dbReference type="FunCoup" id="B9T335">
    <property type="interactions" value="13"/>
</dbReference>
<keyword evidence="9" id="KW-1185">Reference proteome</keyword>
<dbReference type="PANTHER" id="PTHR31194:SF208">
    <property type="entry name" value="AP2_ERF DOMAIN-CONTAINING PROTEIN"/>
    <property type="match status" value="1"/>
</dbReference>
<dbReference type="SMART" id="SM00380">
    <property type="entry name" value="AP2"/>
    <property type="match status" value="1"/>
</dbReference>
<feature type="compositionally biased region" description="Basic and acidic residues" evidence="6">
    <location>
        <begin position="215"/>
        <end position="244"/>
    </location>
</feature>
<dbReference type="EMBL" id="EQ974399">
    <property type="protein sequence ID" value="EEF29727.1"/>
    <property type="molecule type" value="Genomic_DNA"/>
</dbReference>
<feature type="region of interest" description="Disordered" evidence="6">
    <location>
        <begin position="208"/>
        <end position="244"/>
    </location>
</feature>
<feature type="region of interest" description="Disordered" evidence="6">
    <location>
        <begin position="36"/>
        <end position="59"/>
    </location>
</feature>
<evidence type="ECO:0000259" key="7">
    <source>
        <dbReference type="PROSITE" id="PS51032"/>
    </source>
</evidence>
<keyword evidence="2" id="KW-0805">Transcription regulation</keyword>
<name>B9T335_RICCO</name>
<organism evidence="8 9">
    <name type="scientific">Ricinus communis</name>
    <name type="common">Castor bean</name>
    <dbReference type="NCBI Taxonomy" id="3988"/>
    <lineage>
        <taxon>Eukaryota</taxon>
        <taxon>Viridiplantae</taxon>
        <taxon>Streptophyta</taxon>
        <taxon>Embryophyta</taxon>
        <taxon>Tracheophyta</taxon>
        <taxon>Spermatophyta</taxon>
        <taxon>Magnoliopsida</taxon>
        <taxon>eudicotyledons</taxon>
        <taxon>Gunneridae</taxon>
        <taxon>Pentapetalae</taxon>
        <taxon>rosids</taxon>
        <taxon>fabids</taxon>
        <taxon>Malpighiales</taxon>
        <taxon>Euphorbiaceae</taxon>
        <taxon>Acalyphoideae</taxon>
        <taxon>Acalypheae</taxon>
        <taxon>Ricinus</taxon>
    </lineage>
</organism>
<proteinExistence type="predicted"/>
<dbReference type="PROSITE" id="PS51032">
    <property type="entry name" value="AP2_ERF"/>
    <property type="match status" value="1"/>
</dbReference>
<reference evidence="9" key="1">
    <citation type="journal article" date="2010" name="Nat. Biotechnol.">
        <title>Draft genome sequence of the oilseed species Ricinus communis.</title>
        <authorList>
            <person name="Chan A.P."/>
            <person name="Crabtree J."/>
            <person name="Zhao Q."/>
            <person name="Lorenzi H."/>
            <person name="Orvis J."/>
            <person name="Puiu D."/>
            <person name="Melake-Berhan A."/>
            <person name="Jones K.M."/>
            <person name="Redman J."/>
            <person name="Chen G."/>
            <person name="Cahoon E.B."/>
            <person name="Gedil M."/>
            <person name="Stanke M."/>
            <person name="Haas B.J."/>
            <person name="Wortman J.R."/>
            <person name="Fraser-Liggett C.M."/>
            <person name="Ravel J."/>
            <person name="Rabinowicz P.D."/>
        </authorList>
    </citation>
    <scope>NUCLEOTIDE SEQUENCE [LARGE SCALE GENOMIC DNA]</scope>
    <source>
        <strain evidence="9">cv. Hale</strain>
    </source>
</reference>
<dbReference type="InterPro" id="IPR036955">
    <property type="entry name" value="AP2/ERF_dom_sf"/>
</dbReference>
<evidence type="ECO:0000256" key="6">
    <source>
        <dbReference type="SAM" id="MobiDB-lite"/>
    </source>
</evidence>
<dbReference type="GO" id="GO:0000976">
    <property type="term" value="F:transcription cis-regulatory region binding"/>
    <property type="evidence" value="ECO:0000318"/>
    <property type="project" value="GO_Central"/>
</dbReference>